<accession>A0A9W8YR67</accession>
<organism evidence="2 3">
    <name type="scientific">Gnomoniopsis smithogilvyi</name>
    <dbReference type="NCBI Taxonomy" id="1191159"/>
    <lineage>
        <taxon>Eukaryota</taxon>
        <taxon>Fungi</taxon>
        <taxon>Dikarya</taxon>
        <taxon>Ascomycota</taxon>
        <taxon>Pezizomycotina</taxon>
        <taxon>Sordariomycetes</taxon>
        <taxon>Sordariomycetidae</taxon>
        <taxon>Diaporthales</taxon>
        <taxon>Gnomoniaceae</taxon>
        <taxon>Gnomoniopsis</taxon>
    </lineage>
</organism>
<gene>
    <name evidence="2" type="ORF">N0V93_007351</name>
</gene>
<evidence type="ECO:0000313" key="3">
    <source>
        <dbReference type="Proteomes" id="UP001140453"/>
    </source>
</evidence>
<dbReference type="AlphaFoldDB" id="A0A9W8YR67"/>
<keyword evidence="3" id="KW-1185">Reference proteome</keyword>
<reference evidence="2" key="1">
    <citation type="submission" date="2022-10" db="EMBL/GenBank/DDBJ databases">
        <title>Tapping the CABI collections for fungal endophytes: first genome assemblies for Collariella, Neodidymelliopsis, Ascochyta clinopodiicola, Didymella pomorum, Didymosphaeria variabile, Neocosmospora piperis and Neocucurbitaria cava.</title>
        <authorList>
            <person name="Hill R."/>
        </authorList>
    </citation>
    <scope>NUCLEOTIDE SEQUENCE</scope>
    <source>
        <strain evidence="2">IMI 355082</strain>
    </source>
</reference>
<sequence>MSHGAKTVVDRSQGKTSSGKPGVTSSSRAQKQPSEMLQRWKAESRQDMTFNERIYGAAQEHAKAKGKQ</sequence>
<dbReference type="EMBL" id="JAPEVB010000004">
    <property type="protein sequence ID" value="KAJ4389879.1"/>
    <property type="molecule type" value="Genomic_DNA"/>
</dbReference>
<dbReference type="Proteomes" id="UP001140453">
    <property type="component" value="Unassembled WGS sequence"/>
</dbReference>
<feature type="region of interest" description="Disordered" evidence="1">
    <location>
        <begin position="1"/>
        <end position="45"/>
    </location>
</feature>
<protein>
    <submittedName>
        <fullName evidence="2">Uncharacterized protein</fullName>
    </submittedName>
</protein>
<name>A0A9W8YR67_9PEZI</name>
<evidence type="ECO:0000313" key="2">
    <source>
        <dbReference type="EMBL" id="KAJ4389879.1"/>
    </source>
</evidence>
<evidence type="ECO:0000256" key="1">
    <source>
        <dbReference type="SAM" id="MobiDB-lite"/>
    </source>
</evidence>
<comment type="caution">
    <text evidence="2">The sequence shown here is derived from an EMBL/GenBank/DDBJ whole genome shotgun (WGS) entry which is preliminary data.</text>
</comment>
<proteinExistence type="predicted"/>
<feature type="compositionally biased region" description="Polar residues" evidence="1">
    <location>
        <begin position="14"/>
        <end position="35"/>
    </location>
</feature>